<evidence type="ECO:0000256" key="7">
    <source>
        <dbReference type="ARBA" id="ARBA00023004"/>
    </source>
</evidence>
<evidence type="ECO:0000256" key="1">
    <source>
        <dbReference type="ARBA" id="ARBA00006089"/>
    </source>
</evidence>
<dbReference type="GO" id="GO:0046872">
    <property type="term" value="F:metal ion binding"/>
    <property type="evidence" value="ECO:0007669"/>
    <property type="project" value="UniProtKB-UniRule"/>
</dbReference>
<keyword evidence="8" id="KW-0325">Glycoprotein</keyword>
<feature type="binding site" evidence="9">
    <location>
        <position position="93"/>
    </location>
    <ligand>
        <name>Ca(2+)</name>
        <dbReference type="ChEBI" id="CHEBI:29108"/>
        <label>1</label>
    </ligand>
</feature>
<keyword evidence="11" id="KW-1015">Disulfide bond</keyword>
<protein>
    <recommendedName>
        <fullName evidence="12">Peroxidase</fullName>
        <ecNumber evidence="12">1.11.1.-</ecNumber>
    </recommendedName>
</protein>
<keyword evidence="6 12" id="KW-0560">Oxidoreductase</keyword>
<feature type="region of interest" description="Disordered" evidence="13">
    <location>
        <begin position="344"/>
        <end position="374"/>
    </location>
</feature>
<dbReference type="Pfam" id="PF11895">
    <property type="entry name" value="Peroxidase_ext"/>
    <property type="match status" value="1"/>
</dbReference>
<dbReference type="InterPro" id="IPR001621">
    <property type="entry name" value="Ligninase"/>
</dbReference>
<evidence type="ECO:0000256" key="13">
    <source>
        <dbReference type="SAM" id="MobiDB-lite"/>
    </source>
</evidence>
<keyword evidence="5" id="KW-0732">Signal</keyword>
<organism evidence="15 16">
    <name type="scientific">Trametes cubensis</name>
    <dbReference type="NCBI Taxonomy" id="1111947"/>
    <lineage>
        <taxon>Eukaryota</taxon>
        <taxon>Fungi</taxon>
        <taxon>Dikarya</taxon>
        <taxon>Basidiomycota</taxon>
        <taxon>Agaricomycotina</taxon>
        <taxon>Agaricomycetes</taxon>
        <taxon>Polyporales</taxon>
        <taxon>Polyporaceae</taxon>
        <taxon>Trametes</taxon>
    </lineage>
</organism>
<dbReference type="PROSITE" id="PS50873">
    <property type="entry name" value="PEROXIDASE_4"/>
    <property type="match status" value="1"/>
</dbReference>
<dbReference type="PRINTS" id="PR00462">
    <property type="entry name" value="LIGNINASE"/>
</dbReference>
<evidence type="ECO:0000259" key="14">
    <source>
        <dbReference type="PROSITE" id="PS50873"/>
    </source>
</evidence>
<feature type="disulfide bond" evidence="11">
    <location>
        <begin position="61"/>
        <end position="147"/>
    </location>
</feature>
<dbReference type="InterPro" id="IPR044831">
    <property type="entry name" value="Ccp1-like"/>
</dbReference>
<dbReference type="GO" id="GO:0000302">
    <property type="term" value="P:response to reactive oxygen species"/>
    <property type="evidence" value="ECO:0007669"/>
    <property type="project" value="TreeGrafter"/>
</dbReference>
<dbReference type="InterPro" id="IPR010255">
    <property type="entry name" value="Haem_peroxidase_sf"/>
</dbReference>
<dbReference type="GO" id="GO:0004601">
    <property type="term" value="F:peroxidase activity"/>
    <property type="evidence" value="ECO:0007669"/>
    <property type="project" value="UniProtKB-KW"/>
</dbReference>
<feature type="binding site" evidence="9">
    <location>
        <position position="97"/>
    </location>
    <ligand>
        <name>Ca(2+)</name>
        <dbReference type="ChEBI" id="CHEBI:29108"/>
        <label>1</label>
    </ligand>
</feature>
<feature type="disulfide bond" evidence="11">
    <location>
        <begin position="278"/>
        <end position="346"/>
    </location>
</feature>
<feature type="disulfide bond" evidence="11">
    <location>
        <begin position="29"/>
        <end position="42"/>
    </location>
</feature>
<dbReference type="GO" id="GO:0020037">
    <property type="term" value="F:heme binding"/>
    <property type="evidence" value="ECO:0007669"/>
    <property type="project" value="UniProtKB-UniRule"/>
</dbReference>
<feature type="binding site" evidence="9">
    <location>
        <position position="95"/>
    </location>
    <ligand>
        <name>Ca(2+)</name>
        <dbReference type="ChEBI" id="CHEBI:29108"/>
        <label>1</label>
    </ligand>
</feature>
<evidence type="ECO:0000256" key="12">
    <source>
        <dbReference type="RuleBase" id="RU363051"/>
    </source>
</evidence>
<evidence type="ECO:0000256" key="3">
    <source>
        <dbReference type="ARBA" id="ARBA00022617"/>
    </source>
</evidence>
<keyword evidence="2 12" id="KW-0575">Peroxidase</keyword>
<comment type="caution">
    <text evidence="15">The sequence shown here is derived from an EMBL/GenBank/DDBJ whole genome shotgun (WGS) entry which is preliminary data.</text>
</comment>
<dbReference type="GO" id="GO:0042744">
    <property type="term" value="P:hydrogen peroxide catabolic process"/>
    <property type="evidence" value="ECO:0007669"/>
    <property type="project" value="TreeGrafter"/>
</dbReference>
<evidence type="ECO:0000256" key="4">
    <source>
        <dbReference type="ARBA" id="ARBA00022723"/>
    </source>
</evidence>
<dbReference type="EMBL" id="JAPEVG010000603">
    <property type="protein sequence ID" value="KAJ8457049.1"/>
    <property type="molecule type" value="Genomic_DNA"/>
</dbReference>
<dbReference type="Proteomes" id="UP001215151">
    <property type="component" value="Unassembled WGS sequence"/>
</dbReference>
<keyword evidence="4 9" id="KW-0479">Metal-binding</keyword>
<evidence type="ECO:0000256" key="5">
    <source>
        <dbReference type="ARBA" id="ARBA00022729"/>
    </source>
</evidence>
<dbReference type="Gene3D" id="1.10.520.10">
    <property type="match status" value="1"/>
</dbReference>
<keyword evidence="7 9" id="KW-0408">Iron</keyword>
<evidence type="ECO:0000256" key="6">
    <source>
        <dbReference type="ARBA" id="ARBA00023002"/>
    </source>
</evidence>
<feature type="binding site" evidence="9">
    <location>
        <position position="230"/>
    </location>
    <ligand>
        <name>Ca(2+)</name>
        <dbReference type="ChEBI" id="CHEBI:29108"/>
        <label>2</label>
    </ligand>
</feature>
<reference evidence="15" key="1">
    <citation type="submission" date="2022-11" db="EMBL/GenBank/DDBJ databases">
        <title>Genome Sequence of Cubamyces cubensis.</title>
        <authorList>
            <person name="Buettner E."/>
        </authorList>
    </citation>
    <scope>NUCLEOTIDE SEQUENCE</scope>
    <source>
        <strain evidence="15">MPL-01</strain>
    </source>
</reference>
<evidence type="ECO:0000256" key="10">
    <source>
        <dbReference type="PIRSR" id="PIRSR601621-3"/>
    </source>
</evidence>
<dbReference type="PANTHER" id="PTHR31356:SF66">
    <property type="entry name" value="CATALASE-PEROXIDASE"/>
    <property type="match status" value="1"/>
</dbReference>
<keyword evidence="9 12" id="KW-0106">Calcium</keyword>
<dbReference type="EC" id="1.11.1.-" evidence="12"/>
<dbReference type="CDD" id="cd00692">
    <property type="entry name" value="ligninase"/>
    <property type="match status" value="1"/>
</dbReference>
<comment type="similarity">
    <text evidence="1 12">Belongs to the peroxidase family. Ligninase subfamily.</text>
</comment>
<name>A0AAD7THW1_9APHY</name>
<dbReference type="Gene3D" id="1.10.420.10">
    <property type="entry name" value="Peroxidase, domain 2"/>
    <property type="match status" value="1"/>
</dbReference>
<evidence type="ECO:0000313" key="15">
    <source>
        <dbReference type="EMBL" id="KAJ8457049.1"/>
    </source>
</evidence>
<feature type="compositionally biased region" description="Pro residues" evidence="13">
    <location>
        <begin position="352"/>
        <end position="363"/>
    </location>
</feature>
<dbReference type="InterPro" id="IPR002016">
    <property type="entry name" value="Haem_peroxidase"/>
</dbReference>
<dbReference type="GO" id="GO:0034599">
    <property type="term" value="P:cellular response to oxidative stress"/>
    <property type="evidence" value="ECO:0007669"/>
    <property type="project" value="InterPro"/>
</dbReference>
<feature type="binding site" description="axial binding residue" evidence="9">
    <location>
        <position position="205"/>
    </location>
    <ligand>
        <name>heme b</name>
        <dbReference type="ChEBI" id="CHEBI:60344"/>
    </ligand>
    <ligandPart>
        <name>Fe</name>
        <dbReference type="ChEBI" id="CHEBI:18248"/>
    </ligandPart>
</feature>
<keyword evidence="16" id="KW-1185">Reference proteome</keyword>
<comment type="cofactor">
    <cofactor evidence="9">
        <name>heme b</name>
        <dbReference type="ChEBI" id="CHEBI:60344"/>
    </cofactor>
    <text evidence="9">Binds 1 heme b (iron(II)-protoporphyrin IX) group per subunit.</text>
</comment>
<dbReference type="InterPro" id="IPR024589">
    <property type="entry name" value="Ligninase_C"/>
</dbReference>
<feature type="binding site" evidence="9">
    <location>
        <position position="225"/>
    </location>
    <ligand>
        <name>Ca(2+)</name>
        <dbReference type="ChEBI" id="CHEBI:29108"/>
        <label>2</label>
    </ligand>
</feature>
<dbReference type="SUPFAM" id="SSF48113">
    <property type="entry name" value="Heme-dependent peroxidases"/>
    <property type="match status" value="1"/>
</dbReference>
<dbReference type="Pfam" id="PF00141">
    <property type="entry name" value="peroxidase"/>
    <property type="match status" value="1"/>
</dbReference>
<proteinExistence type="inferred from homology"/>
<accession>A0AAD7THW1</accession>
<comment type="cofactor">
    <cofactor evidence="9 12">
        <name>Ca(2+)</name>
        <dbReference type="ChEBI" id="CHEBI:29108"/>
    </cofactor>
    <text evidence="9 12">Binds 2 calcium ions per subunit.</text>
</comment>
<feature type="binding site" evidence="9">
    <location>
        <position position="75"/>
    </location>
    <ligand>
        <name>Ca(2+)</name>
        <dbReference type="ChEBI" id="CHEBI:29108"/>
        <label>1</label>
    </ligand>
</feature>
<feature type="binding site" evidence="9">
    <location>
        <position position="223"/>
    </location>
    <ligand>
        <name>Ca(2+)</name>
        <dbReference type="ChEBI" id="CHEBI:29108"/>
        <label>2</label>
    </ligand>
</feature>
<evidence type="ECO:0000256" key="11">
    <source>
        <dbReference type="PIRSR" id="PIRSR601621-4"/>
    </source>
</evidence>
<evidence type="ECO:0000256" key="9">
    <source>
        <dbReference type="PIRSR" id="PIRSR601621-2"/>
    </source>
</evidence>
<evidence type="ECO:0000256" key="8">
    <source>
        <dbReference type="ARBA" id="ARBA00023180"/>
    </source>
</evidence>
<dbReference type="AlphaFoldDB" id="A0AAD7THW1"/>
<keyword evidence="3 9" id="KW-0349">Heme</keyword>
<gene>
    <name evidence="15" type="ORF">ONZ51_g11764</name>
</gene>
<feature type="site" description="Transition state stabilizer" evidence="10">
    <location>
        <position position="70"/>
    </location>
</feature>
<evidence type="ECO:0000313" key="16">
    <source>
        <dbReference type="Proteomes" id="UP001215151"/>
    </source>
</evidence>
<feature type="binding site" evidence="9">
    <location>
        <position position="206"/>
    </location>
    <ligand>
        <name>Ca(2+)</name>
        <dbReference type="ChEBI" id="CHEBI:29108"/>
        <label>2</label>
    </ligand>
</feature>
<sequence length="374" mass="39727">MTFRYISTIAPITTILTVAYGALTRRIICLDGTNGAINAECCQLFALRDDLQANLFHGGLCTAEAHESLRLTFNDAIAISPALEAQGEFGGGGADGSIALFADIETSYHPNIGLDEIIQLQQPILARHNVSVADFIQFAAAVGLSNCPGAPQLTAFVGRADATQPAPDGLVPEPFHTSDQIFSRLSDASNGAFGVIQTVWLLAAHTVAAANDVDPTVPGSPLDSTPSLFDTQFFIETLIRGTSFPGTGGNQGEVLSAVKGTLRLQSDQSIARDSRTACEWQSFVNNQAKAQTAFKSVFQTLSTLGQNLGHLVNLGKRDNVNFHRYRFRHLRRVLPTSLPGSVQQACAQSPFPSLPTDPGPPTTVAPVEAARPAS</sequence>
<evidence type="ECO:0000256" key="2">
    <source>
        <dbReference type="ARBA" id="ARBA00022559"/>
    </source>
</evidence>
<dbReference type="PANTHER" id="PTHR31356">
    <property type="entry name" value="THYLAKOID LUMENAL 29 KDA PROTEIN, CHLOROPLASTIC-RELATED"/>
    <property type="match status" value="1"/>
</dbReference>
<feature type="domain" description="Plant heme peroxidase family profile" evidence="14">
    <location>
        <begin position="130"/>
        <end position="350"/>
    </location>
</feature>
<dbReference type="PRINTS" id="PR00458">
    <property type="entry name" value="PEROXIDASE"/>
</dbReference>